<reference evidence="2 3" key="1">
    <citation type="submission" date="2024-04" db="EMBL/GenBank/DDBJ databases">
        <authorList>
            <person name="Fracassetti M."/>
        </authorList>
    </citation>
    <scope>NUCLEOTIDE SEQUENCE [LARGE SCALE GENOMIC DNA]</scope>
</reference>
<name>A0AAV2F8L3_9ROSI</name>
<organism evidence="2 3">
    <name type="scientific">Linum trigynum</name>
    <dbReference type="NCBI Taxonomy" id="586398"/>
    <lineage>
        <taxon>Eukaryota</taxon>
        <taxon>Viridiplantae</taxon>
        <taxon>Streptophyta</taxon>
        <taxon>Embryophyta</taxon>
        <taxon>Tracheophyta</taxon>
        <taxon>Spermatophyta</taxon>
        <taxon>Magnoliopsida</taxon>
        <taxon>eudicotyledons</taxon>
        <taxon>Gunneridae</taxon>
        <taxon>Pentapetalae</taxon>
        <taxon>rosids</taxon>
        <taxon>fabids</taxon>
        <taxon>Malpighiales</taxon>
        <taxon>Linaceae</taxon>
        <taxon>Linum</taxon>
    </lineage>
</organism>
<gene>
    <name evidence="2" type="ORF">LTRI10_LOCUS35086</name>
</gene>
<evidence type="ECO:0000256" key="1">
    <source>
        <dbReference type="SAM" id="MobiDB-lite"/>
    </source>
</evidence>
<evidence type="ECO:0000313" key="3">
    <source>
        <dbReference type="Proteomes" id="UP001497516"/>
    </source>
</evidence>
<feature type="region of interest" description="Disordered" evidence="1">
    <location>
        <begin position="40"/>
        <end position="64"/>
    </location>
</feature>
<dbReference type="EMBL" id="OZ034819">
    <property type="protein sequence ID" value="CAL1394593.1"/>
    <property type="molecule type" value="Genomic_DNA"/>
</dbReference>
<dbReference type="AlphaFoldDB" id="A0AAV2F8L3"/>
<sequence length="94" mass="10307">MKKFQEASWSYGLTFQVTIKAVTQPGNSYSWEASTSVPEALSELRSPSPSYGRDRNSPKEAVTLGQGSETTAPFLNKLRAVKPSYGRNLGIGFF</sequence>
<evidence type="ECO:0000313" key="2">
    <source>
        <dbReference type="EMBL" id="CAL1394593.1"/>
    </source>
</evidence>
<accession>A0AAV2F8L3</accession>
<dbReference type="Proteomes" id="UP001497516">
    <property type="component" value="Chromosome 6"/>
</dbReference>
<keyword evidence="3" id="KW-1185">Reference proteome</keyword>
<protein>
    <submittedName>
        <fullName evidence="2">Uncharacterized protein</fullName>
    </submittedName>
</protein>
<proteinExistence type="predicted"/>